<dbReference type="KEGG" id="psn:Pedsa_0374"/>
<dbReference type="SUPFAM" id="SSF51126">
    <property type="entry name" value="Pectin lyase-like"/>
    <property type="match status" value="1"/>
</dbReference>
<protein>
    <recommendedName>
        <fullName evidence="3">Right handed beta helix domain-containing protein</fullName>
    </recommendedName>
</protein>
<dbReference type="Proteomes" id="UP000000310">
    <property type="component" value="Chromosome"/>
</dbReference>
<sequence>MKKCILLLGVTSIFLFSCGKQDIHQPLEALNGKEKVKSESSTLATTIVNVTPSTTFNSAFWSNIQTLLQSNPVDVVFADGTYNLTSTISLSNIGHATNRLQLKCNTIGSAIITGSISKLMGLSYCQNILIHRLKFTGPVTDYGLTIQRSQNVTVAYCRFEDMPNVYYGALGAHYATSDNIIVRQNQFANVGVGSTAHMVYGAYGVTRLKVIDNTFTDCAGSFVRFRGDNSTHGVVYGNTFTSTGTYLTGVNPIFVEVPVFNDVNPGDEKFGTSFMITKNNFNYSTSGNQSTRYALVFHHSGYNPTGRTHLISAADAATLGSGSSTVAAKRAIMSSNLGLDGTKILFGGNTNTNVAANVSYRCQGGYGAVAPWTGIVSIGTAVTATGLASTYEEALAFYDDLY</sequence>
<dbReference type="EMBL" id="CP002545">
    <property type="protein sequence ID" value="ADY50956.1"/>
    <property type="molecule type" value="Genomic_DNA"/>
</dbReference>
<evidence type="ECO:0008006" key="3">
    <source>
        <dbReference type="Google" id="ProtNLM"/>
    </source>
</evidence>
<organism evidence="1 2">
    <name type="scientific">Pseudopedobacter saltans (strain ATCC 51119 / DSM 12145 / JCM 21818 / CCUG 39354 / LMG 10337 / NBRC 100064 / NCIMB 13643)</name>
    <name type="common">Pedobacter saltans</name>
    <dbReference type="NCBI Taxonomy" id="762903"/>
    <lineage>
        <taxon>Bacteria</taxon>
        <taxon>Pseudomonadati</taxon>
        <taxon>Bacteroidota</taxon>
        <taxon>Sphingobacteriia</taxon>
        <taxon>Sphingobacteriales</taxon>
        <taxon>Sphingobacteriaceae</taxon>
        <taxon>Pseudopedobacter</taxon>
    </lineage>
</organism>
<accession>F0S539</accession>
<dbReference type="eggNOG" id="COG3391">
    <property type="taxonomic scope" value="Bacteria"/>
</dbReference>
<evidence type="ECO:0000313" key="2">
    <source>
        <dbReference type="Proteomes" id="UP000000310"/>
    </source>
</evidence>
<reference evidence="1 2" key="1">
    <citation type="journal article" date="2011" name="Stand. Genomic Sci.">
        <title>Complete genome sequence of the gliding, heparinolytic Pedobacter saltans type strain (113).</title>
        <authorList>
            <person name="Liolios K."/>
            <person name="Sikorski J."/>
            <person name="Lu M."/>
            <person name="Nolan M."/>
            <person name="Lapidus A."/>
            <person name="Lucas S."/>
            <person name="Hammon N."/>
            <person name="Deshpande S."/>
            <person name="Cheng J.F."/>
            <person name="Tapia R."/>
            <person name="Han C."/>
            <person name="Goodwin L."/>
            <person name="Pitluck S."/>
            <person name="Huntemann M."/>
            <person name="Ivanova N."/>
            <person name="Pagani I."/>
            <person name="Mavromatis K."/>
            <person name="Ovchinikova G."/>
            <person name="Pati A."/>
            <person name="Chen A."/>
            <person name="Palaniappan K."/>
            <person name="Land M."/>
            <person name="Hauser L."/>
            <person name="Brambilla E.M."/>
            <person name="Kotsyurbenko O."/>
            <person name="Rohde M."/>
            <person name="Tindall B.J."/>
            <person name="Abt B."/>
            <person name="Goker M."/>
            <person name="Detter J.C."/>
            <person name="Woyke T."/>
            <person name="Bristow J."/>
            <person name="Eisen J.A."/>
            <person name="Markowitz V."/>
            <person name="Hugenholtz P."/>
            <person name="Klenk H.P."/>
            <person name="Kyrpides N.C."/>
        </authorList>
    </citation>
    <scope>NUCLEOTIDE SEQUENCE [LARGE SCALE GENOMIC DNA]</scope>
    <source>
        <strain evidence="2">ATCC 51119 / DSM 12145 / JCM 21818 / LMG 10337 / NBRC 100064 / NCIMB 13643</strain>
    </source>
</reference>
<dbReference type="HOGENOM" id="CLU_684880_0_0_10"/>
<dbReference type="InterPro" id="IPR011050">
    <property type="entry name" value="Pectin_lyase_fold/virulence"/>
</dbReference>
<dbReference type="PROSITE" id="PS51257">
    <property type="entry name" value="PROKAR_LIPOPROTEIN"/>
    <property type="match status" value="1"/>
</dbReference>
<keyword evidence="2" id="KW-1185">Reference proteome</keyword>
<dbReference type="AlphaFoldDB" id="F0S539"/>
<reference evidence="2" key="2">
    <citation type="submission" date="2011-02" db="EMBL/GenBank/DDBJ databases">
        <title>The complete genome of Pedobacter saltans DSM 12145.</title>
        <authorList>
            <consortium name="US DOE Joint Genome Institute (JGI-PGF)"/>
            <person name="Lucas S."/>
            <person name="Copeland A."/>
            <person name="Lapidus A."/>
            <person name="Bruce D."/>
            <person name="Goodwin L."/>
            <person name="Pitluck S."/>
            <person name="Kyrpides N."/>
            <person name="Mavromatis K."/>
            <person name="Pagani I."/>
            <person name="Ivanova N."/>
            <person name="Ovchinnikova G."/>
            <person name="Lu M."/>
            <person name="Detter J.C."/>
            <person name="Han C."/>
            <person name="Land M."/>
            <person name="Hauser L."/>
            <person name="Markowitz V."/>
            <person name="Cheng J.-F."/>
            <person name="Hugenholtz P."/>
            <person name="Woyke T."/>
            <person name="Wu D."/>
            <person name="Tindall B."/>
            <person name="Pomrenke H.G."/>
            <person name="Brambilla E."/>
            <person name="Klenk H.-P."/>
            <person name="Eisen J.A."/>
        </authorList>
    </citation>
    <scope>NUCLEOTIDE SEQUENCE [LARGE SCALE GENOMIC DNA]</scope>
    <source>
        <strain evidence="2">ATCC 51119 / DSM 12145 / JCM 21818 / LMG 10337 / NBRC 100064 / NCIMB 13643</strain>
    </source>
</reference>
<dbReference type="RefSeq" id="WP_013631459.1">
    <property type="nucleotide sequence ID" value="NC_015177.1"/>
</dbReference>
<name>F0S539_PSESL</name>
<dbReference type="Gene3D" id="2.160.20.10">
    <property type="entry name" value="Single-stranded right-handed beta-helix, Pectin lyase-like"/>
    <property type="match status" value="1"/>
</dbReference>
<dbReference type="InterPro" id="IPR012334">
    <property type="entry name" value="Pectin_lyas_fold"/>
</dbReference>
<dbReference type="OrthoDB" id="735821at2"/>
<proteinExistence type="predicted"/>
<evidence type="ECO:0000313" key="1">
    <source>
        <dbReference type="EMBL" id="ADY50956.1"/>
    </source>
</evidence>
<dbReference type="STRING" id="762903.Pedsa_0374"/>
<gene>
    <name evidence="1" type="ordered locus">Pedsa_0374</name>
</gene>